<dbReference type="GO" id="GO:0007004">
    <property type="term" value="P:telomere maintenance via telomerase"/>
    <property type="evidence" value="ECO:0007669"/>
    <property type="project" value="TreeGrafter"/>
</dbReference>
<name>A0A0K8RI75_IXORI</name>
<reference evidence="1" key="1">
    <citation type="submission" date="2012-12" db="EMBL/GenBank/DDBJ databases">
        <title>Identification and characterization of a phenylalanine ammonia-lyase gene family in Isatis indigotica Fort.</title>
        <authorList>
            <person name="Liu Q."/>
            <person name="Chen J."/>
            <person name="Zhou X."/>
            <person name="Di P."/>
            <person name="Xiao Y."/>
            <person name="Xuan H."/>
            <person name="Zhang L."/>
            <person name="Chen W."/>
        </authorList>
    </citation>
    <scope>NUCLEOTIDE SEQUENCE</scope>
    <source>
        <tissue evidence="1">Salivary gland</tissue>
    </source>
</reference>
<dbReference type="GO" id="GO:0006302">
    <property type="term" value="P:double-strand break repair"/>
    <property type="evidence" value="ECO:0007669"/>
    <property type="project" value="TreeGrafter"/>
</dbReference>
<dbReference type="PANTHER" id="PTHR18867">
    <property type="entry name" value="RAD50"/>
    <property type="match status" value="1"/>
</dbReference>
<dbReference type="GO" id="GO:0043047">
    <property type="term" value="F:single-stranded telomeric DNA binding"/>
    <property type="evidence" value="ECO:0007669"/>
    <property type="project" value="TreeGrafter"/>
</dbReference>
<proteinExistence type="evidence at transcript level"/>
<dbReference type="PANTHER" id="PTHR18867:SF12">
    <property type="entry name" value="DNA REPAIR PROTEIN RAD50"/>
    <property type="match status" value="1"/>
</dbReference>
<sequence>MRGRCSAGPEGAGVPHHSIGNWPKTFCQNCGILGTWTSLTTNLDRKQHQGPGDFLWRRIKVKEKETKGNKTTKRNFQMIVITHDEEFLRLLSQRISVAEYFYKVEKTDMGYSKLQKARLGTIM</sequence>
<dbReference type="AlphaFoldDB" id="A0A0K8RI75"/>
<dbReference type="GO" id="GO:0003691">
    <property type="term" value="F:double-stranded telomeric DNA binding"/>
    <property type="evidence" value="ECO:0007669"/>
    <property type="project" value="TreeGrafter"/>
</dbReference>
<dbReference type="GO" id="GO:0070192">
    <property type="term" value="P:chromosome organization involved in meiotic cell cycle"/>
    <property type="evidence" value="ECO:0007669"/>
    <property type="project" value="TreeGrafter"/>
</dbReference>
<dbReference type="GO" id="GO:0030870">
    <property type="term" value="C:Mre11 complex"/>
    <property type="evidence" value="ECO:0007669"/>
    <property type="project" value="TreeGrafter"/>
</dbReference>
<dbReference type="GO" id="GO:0000722">
    <property type="term" value="P:telomere maintenance via recombination"/>
    <property type="evidence" value="ECO:0007669"/>
    <property type="project" value="TreeGrafter"/>
</dbReference>
<dbReference type="GO" id="GO:0051880">
    <property type="term" value="F:G-quadruplex DNA binding"/>
    <property type="evidence" value="ECO:0007669"/>
    <property type="project" value="TreeGrafter"/>
</dbReference>
<protein>
    <submittedName>
        <fullName evidence="1">Uncharacterized protein</fullName>
    </submittedName>
</protein>
<evidence type="ECO:0000313" key="1">
    <source>
        <dbReference type="EMBL" id="JAA70852.1"/>
    </source>
</evidence>
<dbReference type="GO" id="GO:0000794">
    <property type="term" value="C:condensed nuclear chromosome"/>
    <property type="evidence" value="ECO:0007669"/>
    <property type="project" value="TreeGrafter"/>
</dbReference>
<dbReference type="EMBL" id="GADI01002956">
    <property type="protein sequence ID" value="JAA70852.1"/>
    <property type="molecule type" value="mRNA"/>
</dbReference>
<organism evidence="1">
    <name type="scientific">Ixodes ricinus</name>
    <name type="common">Common tick</name>
    <name type="synonym">Acarus ricinus</name>
    <dbReference type="NCBI Taxonomy" id="34613"/>
    <lineage>
        <taxon>Eukaryota</taxon>
        <taxon>Metazoa</taxon>
        <taxon>Ecdysozoa</taxon>
        <taxon>Arthropoda</taxon>
        <taxon>Chelicerata</taxon>
        <taxon>Arachnida</taxon>
        <taxon>Acari</taxon>
        <taxon>Parasitiformes</taxon>
        <taxon>Ixodida</taxon>
        <taxon>Ixodoidea</taxon>
        <taxon>Ixodidae</taxon>
        <taxon>Ixodinae</taxon>
        <taxon>Ixodes</taxon>
    </lineage>
</organism>
<accession>A0A0K8RI75</accession>